<name>A0A173UUH6_9FIRM</name>
<reference evidence="1 2" key="1">
    <citation type="submission" date="2015-09" db="EMBL/GenBank/DDBJ databases">
        <authorList>
            <consortium name="Pathogen Informatics"/>
        </authorList>
    </citation>
    <scope>NUCLEOTIDE SEQUENCE [LARGE SCALE GENOMIC DNA]</scope>
    <source>
        <strain evidence="1 2">2789STDY5834962</strain>
    </source>
</reference>
<protein>
    <submittedName>
        <fullName evidence="1">Uncharacterized protein</fullName>
    </submittedName>
</protein>
<evidence type="ECO:0000313" key="2">
    <source>
        <dbReference type="Proteomes" id="UP000095727"/>
    </source>
</evidence>
<sequence>MPQLNKGGKFVFGLSLIHDDLTVQFPTQALEEYQVLNDDKIIIFTGSKVTGGFCVTTYPLLSKSKLSHILHECPQLEKQSIPRGTLVTYKGRKYAWLPLKENGSIQFTSQLLKQLNLDIGNELLCIRSSDIAFTMGAKGPLLEKAHNYNGNIERY</sequence>
<proteinExistence type="predicted"/>
<dbReference type="RefSeq" id="WP_055158613.1">
    <property type="nucleotide sequence ID" value="NZ_CYXR01000040.1"/>
</dbReference>
<dbReference type="Proteomes" id="UP000095727">
    <property type="component" value="Unassembled WGS sequence"/>
</dbReference>
<accession>A0A173UUH6</accession>
<dbReference type="AlphaFoldDB" id="A0A173UUH6"/>
<organism evidence="1 2">
    <name type="scientific">Coprococcus comes</name>
    <dbReference type="NCBI Taxonomy" id="410072"/>
    <lineage>
        <taxon>Bacteria</taxon>
        <taxon>Bacillati</taxon>
        <taxon>Bacillota</taxon>
        <taxon>Clostridia</taxon>
        <taxon>Lachnospirales</taxon>
        <taxon>Lachnospiraceae</taxon>
        <taxon>Coprococcus</taxon>
    </lineage>
</organism>
<evidence type="ECO:0000313" key="1">
    <source>
        <dbReference type="EMBL" id="CUN17777.1"/>
    </source>
</evidence>
<gene>
    <name evidence="1" type="ORF">ERS852574_03189</name>
</gene>
<dbReference type="EMBL" id="CYXR01000040">
    <property type="protein sequence ID" value="CUN17777.1"/>
    <property type="molecule type" value="Genomic_DNA"/>
</dbReference>